<comment type="caution">
    <text evidence="2">The sequence shown here is derived from an EMBL/GenBank/DDBJ whole genome shotgun (WGS) entry which is preliminary data.</text>
</comment>
<evidence type="ECO:0000313" key="2">
    <source>
        <dbReference type="EMBL" id="CAF4335586.1"/>
    </source>
</evidence>
<protein>
    <recommendedName>
        <fullName evidence="4">PAS domain-containing protein</fullName>
    </recommendedName>
</protein>
<evidence type="ECO:0000313" key="3">
    <source>
        <dbReference type="Proteomes" id="UP000663868"/>
    </source>
</evidence>
<gene>
    <name evidence="2" type="ORF">KXQ929_LOCUS47420</name>
</gene>
<sequence length="234" mass="26218">MIDNNHSNENQHIGDFIPSLKDKLKFKQLLTHRTYRTTGLLNSEKNLFIPLMLNILKTNEDNIQLNISIMSNISGLIMLDETYSIRAYNPYFIQCLLGYRSLDLINHNITEIIPDFNELNGTQSNNLSISANNDHDEENLSCQSLIGDDEPSTSDGSSNTLNDSSIDNTPKSARIFNSIENKIINEKLQSNILPIDKRLPTNGISSFKTTSTPVTKSAIKSEIKIDSDDQAGLE</sequence>
<dbReference type="EMBL" id="CAJOBB010017107">
    <property type="protein sequence ID" value="CAF4335586.1"/>
    <property type="molecule type" value="Genomic_DNA"/>
</dbReference>
<accession>A0A820K4Q7</accession>
<evidence type="ECO:0000256" key="1">
    <source>
        <dbReference type="SAM" id="MobiDB-lite"/>
    </source>
</evidence>
<feature type="compositionally biased region" description="Polar residues" evidence="1">
    <location>
        <begin position="153"/>
        <end position="167"/>
    </location>
</feature>
<reference evidence="2" key="1">
    <citation type="submission" date="2021-02" db="EMBL/GenBank/DDBJ databases">
        <authorList>
            <person name="Nowell W R."/>
        </authorList>
    </citation>
    <scope>NUCLEOTIDE SEQUENCE</scope>
</reference>
<name>A0A820K4Q7_9BILA</name>
<dbReference type="Proteomes" id="UP000663868">
    <property type="component" value="Unassembled WGS sequence"/>
</dbReference>
<proteinExistence type="predicted"/>
<dbReference type="AlphaFoldDB" id="A0A820K4Q7"/>
<feature type="region of interest" description="Disordered" evidence="1">
    <location>
        <begin position="144"/>
        <end position="167"/>
    </location>
</feature>
<organism evidence="2 3">
    <name type="scientific">Adineta steineri</name>
    <dbReference type="NCBI Taxonomy" id="433720"/>
    <lineage>
        <taxon>Eukaryota</taxon>
        <taxon>Metazoa</taxon>
        <taxon>Spiralia</taxon>
        <taxon>Gnathifera</taxon>
        <taxon>Rotifera</taxon>
        <taxon>Eurotatoria</taxon>
        <taxon>Bdelloidea</taxon>
        <taxon>Adinetida</taxon>
        <taxon>Adinetidae</taxon>
        <taxon>Adineta</taxon>
    </lineage>
</organism>
<evidence type="ECO:0008006" key="4">
    <source>
        <dbReference type="Google" id="ProtNLM"/>
    </source>
</evidence>